<protein>
    <submittedName>
        <fullName evidence="1">Uncharacterized protein</fullName>
    </submittedName>
</protein>
<proteinExistence type="predicted"/>
<dbReference type="Proteomes" id="UP000067625">
    <property type="component" value="Chromosome"/>
</dbReference>
<dbReference type="PATRIC" id="fig|1441095.3.peg.3536"/>
<organism evidence="1 2">
    <name type="scientific">Bacillus gobiensis</name>
    <dbReference type="NCBI Taxonomy" id="1441095"/>
    <lineage>
        <taxon>Bacteria</taxon>
        <taxon>Bacillati</taxon>
        <taxon>Bacillota</taxon>
        <taxon>Bacilli</taxon>
        <taxon>Bacillales</taxon>
        <taxon>Bacillaceae</taxon>
        <taxon>Bacillus</taxon>
    </lineage>
</organism>
<evidence type="ECO:0000313" key="2">
    <source>
        <dbReference type="Proteomes" id="UP000067625"/>
    </source>
</evidence>
<name>A0A0M5JAJ4_9BACI</name>
<evidence type="ECO:0000313" key="1">
    <source>
        <dbReference type="EMBL" id="ALC82927.1"/>
    </source>
</evidence>
<keyword evidence="2" id="KW-1185">Reference proteome</keyword>
<accession>A0A0M5JAJ4</accession>
<gene>
    <name evidence="1" type="ORF">AM592_16035</name>
</gene>
<sequence length="64" mass="7579">MFQPHKRVDVFLRNQSSEYWYIYDFLNIRAGFGFAATSTTQKNQLLFIKYGETPLLSYSYSVLL</sequence>
<dbReference type="EMBL" id="CP012600">
    <property type="protein sequence ID" value="ALC82927.1"/>
    <property type="molecule type" value="Genomic_DNA"/>
</dbReference>
<reference evidence="2" key="1">
    <citation type="submission" date="2015-08" db="EMBL/GenBank/DDBJ databases">
        <title>Genome sequencing project for genomic taxonomy and phylogenomics of Bacillus-like bacteria.</title>
        <authorList>
            <person name="Liu B."/>
            <person name="Wang J."/>
            <person name="Zhu Y."/>
            <person name="Liu G."/>
            <person name="Chen Q."/>
            <person name="Chen Z."/>
            <person name="Lan J."/>
            <person name="Che J."/>
            <person name="Ge C."/>
            <person name="Shi H."/>
            <person name="Pan Z."/>
            <person name="Liu X."/>
        </authorList>
    </citation>
    <scope>NUCLEOTIDE SEQUENCE [LARGE SCALE GENOMIC DNA]</scope>
    <source>
        <strain evidence="2">FJAT-4402</strain>
    </source>
</reference>
<reference evidence="1 2" key="2">
    <citation type="journal article" date="2016" name="Int. J. Syst. Evol. Microbiol.">
        <title>Bacillus gobiensis sp. nov., isolated from a soil sample.</title>
        <authorList>
            <person name="Liu B."/>
            <person name="Liu G.H."/>
            <person name="Cetin S."/>
            <person name="Schumann P."/>
            <person name="Pan Z.Z."/>
            <person name="Chen Q.Q."/>
        </authorList>
    </citation>
    <scope>NUCLEOTIDE SEQUENCE [LARGE SCALE GENOMIC DNA]</scope>
    <source>
        <strain evidence="1 2">FJAT-4402</strain>
    </source>
</reference>
<dbReference type="AlphaFoldDB" id="A0A0M5JAJ4"/>